<feature type="region of interest" description="Disordered" evidence="1">
    <location>
        <begin position="53"/>
        <end position="95"/>
    </location>
</feature>
<organism evidence="2 3">
    <name type="scientific">Sphaeroforma arctica JP610</name>
    <dbReference type="NCBI Taxonomy" id="667725"/>
    <lineage>
        <taxon>Eukaryota</taxon>
        <taxon>Ichthyosporea</taxon>
        <taxon>Ichthyophonida</taxon>
        <taxon>Sphaeroforma</taxon>
    </lineage>
</organism>
<dbReference type="AlphaFoldDB" id="A0A0L0G7R0"/>
<evidence type="ECO:0000256" key="1">
    <source>
        <dbReference type="SAM" id="MobiDB-lite"/>
    </source>
</evidence>
<reference evidence="2 3" key="1">
    <citation type="submission" date="2011-02" db="EMBL/GenBank/DDBJ databases">
        <title>The Genome Sequence of Sphaeroforma arctica JP610.</title>
        <authorList>
            <consortium name="The Broad Institute Genome Sequencing Platform"/>
            <person name="Russ C."/>
            <person name="Cuomo C."/>
            <person name="Young S.K."/>
            <person name="Zeng Q."/>
            <person name="Gargeya S."/>
            <person name="Alvarado L."/>
            <person name="Berlin A."/>
            <person name="Chapman S.B."/>
            <person name="Chen Z."/>
            <person name="Freedman E."/>
            <person name="Gellesch M."/>
            <person name="Goldberg J."/>
            <person name="Griggs A."/>
            <person name="Gujja S."/>
            <person name="Heilman E."/>
            <person name="Heiman D."/>
            <person name="Howarth C."/>
            <person name="Mehta T."/>
            <person name="Neiman D."/>
            <person name="Pearson M."/>
            <person name="Roberts A."/>
            <person name="Saif S."/>
            <person name="Shea T."/>
            <person name="Shenoy N."/>
            <person name="Sisk P."/>
            <person name="Stolte C."/>
            <person name="Sykes S."/>
            <person name="White J."/>
            <person name="Yandava C."/>
            <person name="Burger G."/>
            <person name="Gray M.W."/>
            <person name="Holland P.W.H."/>
            <person name="King N."/>
            <person name="Lang F.B.F."/>
            <person name="Roger A.J."/>
            <person name="Ruiz-Trillo I."/>
            <person name="Haas B."/>
            <person name="Nusbaum C."/>
            <person name="Birren B."/>
        </authorList>
    </citation>
    <scope>NUCLEOTIDE SEQUENCE [LARGE SCALE GENOMIC DNA]</scope>
    <source>
        <strain evidence="2 3">JP610</strain>
    </source>
</reference>
<feature type="compositionally biased region" description="Polar residues" evidence="1">
    <location>
        <begin position="76"/>
        <end position="95"/>
    </location>
</feature>
<evidence type="ECO:0000313" key="2">
    <source>
        <dbReference type="EMBL" id="KNC84926.1"/>
    </source>
</evidence>
<evidence type="ECO:0000313" key="3">
    <source>
        <dbReference type="Proteomes" id="UP000054560"/>
    </source>
</evidence>
<proteinExistence type="predicted"/>
<feature type="region of interest" description="Disordered" evidence="1">
    <location>
        <begin position="141"/>
        <end position="169"/>
    </location>
</feature>
<dbReference type="EMBL" id="KQ241731">
    <property type="protein sequence ID" value="KNC84926.1"/>
    <property type="molecule type" value="Genomic_DNA"/>
</dbReference>
<name>A0A0L0G7R0_9EUKA</name>
<sequence length="169" mass="17841">MSLDRLKVANVESLPELQDLFAPSPSPVLPAASGKRDARALTKLVTLDCDNVTADGNSTSTTTTTNRLGEDGVDSSIINQGETTTSTHADTNENSRCSIDITEHNGVESDKSNSEIISILTGGVGLTSTLAVNAGEVLSEEAKRRESGNGRLKYPTSPSVWTQSDYELG</sequence>
<dbReference type="GeneID" id="25903384"/>
<gene>
    <name evidence="2" type="ORF">SARC_02880</name>
</gene>
<keyword evidence="3" id="KW-1185">Reference proteome</keyword>
<accession>A0A0L0G7R0</accession>
<dbReference type="Proteomes" id="UP000054560">
    <property type="component" value="Unassembled WGS sequence"/>
</dbReference>
<protein>
    <submittedName>
        <fullName evidence="2">Uncharacterized protein</fullName>
    </submittedName>
</protein>
<feature type="compositionally biased region" description="Polar residues" evidence="1">
    <location>
        <begin position="156"/>
        <end position="169"/>
    </location>
</feature>
<dbReference type="RefSeq" id="XP_014158828.1">
    <property type="nucleotide sequence ID" value="XM_014303353.1"/>
</dbReference>